<dbReference type="Pfam" id="PF07702">
    <property type="entry name" value="UTRA"/>
    <property type="match status" value="1"/>
</dbReference>
<dbReference type="SUPFAM" id="SSF46785">
    <property type="entry name" value="Winged helix' DNA-binding domain"/>
    <property type="match status" value="1"/>
</dbReference>
<dbReference type="Gene3D" id="3.40.1410.10">
    <property type="entry name" value="Chorismate lyase-like"/>
    <property type="match status" value="1"/>
</dbReference>
<dbReference type="GO" id="GO:0003677">
    <property type="term" value="F:DNA binding"/>
    <property type="evidence" value="ECO:0007669"/>
    <property type="project" value="UniProtKB-UniRule"/>
</dbReference>
<dbReference type="InterPro" id="IPR011663">
    <property type="entry name" value="UTRA"/>
</dbReference>
<dbReference type="EMBL" id="BMZB01000001">
    <property type="protein sequence ID" value="GGZ30740.1"/>
    <property type="molecule type" value="Genomic_DNA"/>
</dbReference>
<organism evidence="6 7">
    <name type="scientific">Asticcacaulis endophyticus</name>
    <dbReference type="NCBI Taxonomy" id="1395890"/>
    <lineage>
        <taxon>Bacteria</taxon>
        <taxon>Pseudomonadati</taxon>
        <taxon>Pseudomonadota</taxon>
        <taxon>Alphaproteobacteria</taxon>
        <taxon>Caulobacterales</taxon>
        <taxon>Caulobacteraceae</taxon>
        <taxon>Asticcacaulis</taxon>
    </lineage>
</organism>
<evidence type="ECO:0000256" key="2">
    <source>
        <dbReference type="ARBA" id="ARBA00023125"/>
    </source>
</evidence>
<dbReference type="AlphaFoldDB" id="A0A918Q3S1"/>
<keyword evidence="7" id="KW-1185">Reference proteome</keyword>
<dbReference type="InterPro" id="IPR036388">
    <property type="entry name" value="WH-like_DNA-bd_sf"/>
</dbReference>
<dbReference type="SMART" id="SM00345">
    <property type="entry name" value="HTH_GNTR"/>
    <property type="match status" value="1"/>
</dbReference>
<reference evidence="6" key="1">
    <citation type="journal article" date="2014" name="Int. J. Syst. Evol. Microbiol.">
        <title>Complete genome sequence of Corynebacterium casei LMG S-19264T (=DSM 44701T), isolated from a smear-ripened cheese.</title>
        <authorList>
            <consortium name="US DOE Joint Genome Institute (JGI-PGF)"/>
            <person name="Walter F."/>
            <person name="Albersmeier A."/>
            <person name="Kalinowski J."/>
            <person name="Ruckert C."/>
        </authorList>
    </citation>
    <scope>NUCLEOTIDE SEQUENCE</scope>
    <source>
        <strain evidence="6">KCTC 32296</strain>
    </source>
</reference>
<keyword evidence="3" id="KW-0804">Transcription</keyword>
<dbReference type="GO" id="GO:0006547">
    <property type="term" value="P:L-histidine metabolic process"/>
    <property type="evidence" value="ECO:0007669"/>
    <property type="project" value="UniProtKB-UniRule"/>
</dbReference>
<dbReference type="Pfam" id="PF00392">
    <property type="entry name" value="GntR"/>
    <property type="match status" value="1"/>
</dbReference>
<dbReference type="InterPro" id="IPR000524">
    <property type="entry name" value="Tscrpt_reg_HTH_GntR"/>
</dbReference>
<sequence length="249" mass="27734">MTALSDPGKPALPLHVQIRRDLEDQIRSGVLMPGQKVAFEHELMTVYNCSRMTVNKAMSALSAAGLIERRKRAGTFVKLPRLDSTVIDIPDIQIDITARGESYGFELTERRVRTAVTAKERELAGEDGRVLCLTGLHLASGKPLAVEERLINLAAVPQAEAVDFSHMSPGHWLLEAVPWTQVENEISATEADAELTRRLGIEKGQACLVLDRRTWSGPERITTVRQTYDGTRYRLVAHFDTLRRSAPRP</sequence>
<dbReference type="PANTHER" id="PTHR44846">
    <property type="entry name" value="MANNOSYL-D-GLYCERATE TRANSPORT/METABOLISM SYSTEM REPRESSOR MNGR-RELATED"/>
    <property type="match status" value="1"/>
</dbReference>
<evidence type="ECO:0000256" key="3">
    <source>
        <dbReference type="ARBA" id="ARBA00023163"/>
    </source>
</evidence>
<dbReference type="InterPro" id="IPR028978">
    <property type="entry name" value="Chorismate_lyase_/UTRA_dom_sf"/>
</dbReference>
<dbReference type="SUPFAM" id="SSF64288">
    <property type="entry name" value="Chorismate lyase-like"/>
    <property type="match status" value="1"/>
</dbReference>
<protein>
    <recommendedName>
        <fullName evidence="4">Histidine utilization repressor</fullName>
    </recommendedName>
</protein>
<keyword evidence="1" id="KW-0805">Transcription regulation</keyword>
<dbReference type="CDD" id="cd07377">
    <property type="entry name" value="WHTH_GntR"/>
    <property type="match status" value="1"/>
</dbReference>
<gene>
    <name evidence="6" type="ORF">GCM10011273_16490</name>
</gene>
<dbReference type="Proteomes" id="UP000662572">
    <property type="component" value="Unassembled WGS sequence"/>
</dbReference>
<dbReference type="InterPro" id="IPR010248">
    <property type="entry name" value="His_ut_repres"/>
</dbReference>
<dbReference type="InterPro" id="IPR050679">
    <property type="entry name" value="Bact_HTH_transcr_reg"/>
</dbReference>
<dbReference type="RefSeq" id="WP_189485873.1">
    <property type="nucleotide sequence ID" value="NZ_BMZB01000001.1"/>
</dbReference>
<accession>A0A918Q3S1</accession>
<comment type="caution">
    <text evidence="6">The sequence shown here is derived from an EMBL/GenBank/DDBJ whole genome shotgun (WGS) entry which is preliminary data.</text>
</comment>
<dbReference type="SMART" id="SM00866">
    <property type="entry name" value="UTRA"/>
    <property type="match status" value="1"/>
</dbReference>
<dbReference type="Gene3D" id="1.10.10.10">
    <property type="entry name" value="Winged helix-like DNA-binding domain superfamily/Winged helix DNA-binding domain"/>
    <property type="match status" value="1"/>
</dbReference>
<reference evidence="6" key="2">
    <citation type="submission" date="2020-09" db="EMBL/GenBank/DDBJ databases">
        <authorList>
            <person name="Sun Q."/>
            <person name="Kim S."/>
        </authorList>
    </citation>
    <scope>NUCLEOTIDE SEQUENCE</scope>
    <source>
        <strain evidence="6">KCTC 32296</strain>
    </source>
</reference>
<dbReference type="PROSITE" id="PS50949">
    <property type="entry name" value="HTH_GNTR"/>
    <property type="match status" value="1"/>
</dbReference>
<dbReference type="InterPro" id="IPR036390">
    <property type="entry name" value="WH_DNA-bd_sf"/>
</dbReference>
<dbReference type="GO" id="GO:0045892">
    <property type="term" value="P:negative regulation of DNA-templated transcription"/>
    <property type="evidence" value="ECO:0007669"/>
    <property type="project" value="UniProtKB-UniRule"/>
</dbReference>
<name>A0A918Q3S1_9CAUL</name>
<proteinExistence type="predicted"/>
<evidence type="ECO:0000313" key="6">
    <source>
        <dbReference type="EMBL" id="GGZ30740.1"/>
    </source>
</evidence>
<dbReference type="NCBIfam" id="TIGR02018">
    <property type="entry name" value="his_ut_repres"/>
    <property type="match status" value="1"/>
</dbReference>
<evidence type="ECO:0000256" key="4">
    <source>
        <dbReference type="NCBIfam" id="TIGR02018"/>
    </source>
</evidence>
<dbReference type="GO" id="GO:0003700">
    <property type="term" value="F:DNA-binding transcription factor activity"/>
    <property type="evidence" value="ECO:0007669"/>
    <property type="project" value="UniProtKB-UniRule"/>
</dbReference>
<evidence type="ECO:0000256" key="1">
    <source>
        <dbReference type="ARBA" id="ARBA00023015"/>
    </source>
</evidence>
<evidence type="ECO:0000259" key="5">
    <source>
        <dbReference type="PROSITE" id="PS50949"/>
    </source>
</evidence>
<keyword evidence="2" id="KW-0238">DNA-binding</keyword>
<dbReference type="PANTHER" id="PTHR44846:SF16">
    <property type="entry name" value="TRANSCRIPTIONAL REGULATOR PHNF-RELATED"/>
    <property type="match status" value="1"/>
</dbReference>
<evidence type="ECO:0000313" key="7">
    <source>
        <dbReference type="Proteomes" id="UP000662572"/>
    </source>
</evidence>
<feature type="domain" description="HTH gntR-type" evidence="5">
    <location>
        <begin position="12"/>
        <end position="80"/>
    </location>
</feature>